<dbReference type="SUPFAM" id="SSF82199">
    <property type="entry name" value="SET domain"/>
    <property type="match status" value="1"/>
</dbReference>
<dbReference type="InterPro" id="IPR001214">
    <property type="entry name" value="SET_dom"/>
</dbReference>
<dbReference type="Proteomes" id="UP000092462">
    <property type="component" value="Unassembled WGS sequence"/>
</dbReference>
<dbReference type="Gene3D" id="2.170.270.10">
    <property type="entry name" value="SET domain"/>
    <property type="match status" value="1"/>
</dbReference>
<accession>A0A1B0CYM5</accession>
<evidence type="ECO:0000256" key="1">
    <source>
        <dbReference type="ARBA" id="ARBA00022603"/>
    </source>
</evidence>
<protein>
    <submittedName>
        <fullName evidence="4">Uncharacterized protein</fullName>
    </submittedName>
</protein>
<dbReference type="Gene3D" id="1.10.220.160">
    <property type="match status" value="1"/>
</dbReference>
<dbReference type="GO" id="GO:0005634">
    <property type="term" value="C:nucleus"/>
    <property type="evidence" value="ECO:0007669"/>
    <property type="project" value="TreeGrafter"/>
</dbReference>
<dbReference type="GO" id="GO:0008276">
    <property type="term" value="F:protein methyltransferase activity"/>
    <property type="evidence" value="ECO:0007669"/>
    <property type="project" value="UniProtKB-ARBA"/>
</dbReference>
<dbReference type="GO" id="GO:0008757">
    <property type="term" value="F:S-adenosylmethionine-dependent methyltransferase activity"/>
    <property type="evidence" value="ECO:0007669"/>
    <property type="project" value="UniProtKB-ARBA"/>
</dbReference>
<dbReference type="CDD" id="cd10536">
    <property type="entry name" value="SET_SMYD4"/>
    <property type="match status" value="1"/>
</dbReference>
<keyword evidence="3" id="KW-0949">S-adenosyl-L-methionine</keyword>
<dbReference type="EnsemblMetazoa" id="PPAI000197-RA">
    <property type="protein sequence ID" value="PPAI000197-PA"/>
    <property type="gene ID" value="PPAI000197"/>
</dbReference>
<keyword evidence="2" id="KW-0808">Transferase</keyword>
<dbReference type="GO" id="GO:0032259">
    <property type="term" value="P:methylation"/>
    <property type="evidence" value="ECO:0007669"/>
    <property type="project" value="UniProtKB-KW"/>
</dbReference>
<evidence type="ECO:0000256" key="2">
    <source>
        <dbReference type="ARBA" id="ARBA00022679"/>
    </source>
</evidence>
<evidence type="ECO:0000313" key="4">
    <source>
        <dbReference type="EnsemblMetazoa" id="PPAI000197-PA"/>
    </source>
</evidence>
<dbReference type="PANTHER" id="PTHR46165">
    <property type="entry name" value="SET AND MYND DOMAIN-CONTAINING PROTEIN 4"/>
    <property type="match status" value="1"/>
</dbReference>
<dbReference type="PROSITE" id="PS50280">
    <property type="entry name" value="SET"/>
    <property type="match status" value="1"/>
</dbReference>
<dbReference type="SUPFAM" id="SSF144232">
    <property type="entry name" value="HIT/MYND zinc finger-like"/>
    <property type="match status" value="1"/>
</dbReference>
<dbReference type="AlphaFoldDB" id="A0A1B0CYM5"/>
<sequence length="556" mass="63321">MEDFDPKYTEKCSKITVFSLEKGFFSEFHESVKESCGDDWIERNFAKISGGKEKLRELLEHDASAGPILGTLEHVTPIFKGKDFSKALKKRFEGDRKLQEGNFQSARILLSQAIIKAPQGNAENERKFLAETIWKRSEALIGMEEGEKALQDMKYATEMGLQIKQSPEYFWRMAKCYILKYDLKARKNEQEQLKGPSEKLEITSTSSKGKFFIASRDINPGEDVICETPVAACLLPEFFGSHCLHCQVRLVAPIGCPECCSVAFCSQECQKVACSSYHRFECKYLDLLIGSGMSVLSFVALRLITESGTYEQAVESVKSILDTLCRHSEMRSGDDYLQRCLMSIFLLRILQKSGFFGRRTTESVEPTLKELHIAEIILHLLEALQFNAHEIYETLLGSQNSIVGSKVVYIGVAIYKKASLFNHDCFPAVARYFSGNKLRLTALRPIAAGNAVTENYGPVFTKQDGRQRQRNLRSRYWFHCECLSCRENWPKLEELSNKSRINCPSFKCEKFFSFPDHPEKKIKCSQCKSHISLLHNVTRVKEAEDLYRKGAEAMDV</sequence>
<dbReference type="VEuPathDB" id="VectorBase:PPAI000197"/>
<dbReference type="PANTHER" id="PTHR46165:SF5">
    <property type="entry name" value="RE32936P"/>
    <property type="match status" value="1"/>
</dbReference>
<dbReference type="InterPro" id="IPR044421">
    <property type="entry name" value="SMYD4_SET"/>
</dbReference>
<dbReference type="EMBL" id="AJVK01009248">
    <property type="status" value="NOT_ANNOTATED_CDS"/>
    <property type="molecule type" value="Genomic_DNA"/>
</dbReference>
<dbReference type="Gene3D" id="6.10.140.2220">
    <property type="match status" value="1"/>
</dbReference>
<dbReference type="GO" id="GO:0008170">
    <property type="term" value="F:N-methyltransferase activity"/>
    <property type="evidence" value="ECO:0007669"/>
    <property type="project" value="UniProtKB-ARBA"/>
</dbReference>
<dbReference type="InterPro" id="IPR046341">
    <property type="entry name" value="SET_dom_sf"/>
</dbReference>
<dbReference type="GO" id="GO:0042826">
    <property type="term" value="F:histone deacetylase binding"/>
    <property type="evidence" value="ECO:0007669"/>
    <property type="project" value="TreeGrafter"/>
</dbReference>
<dbReference type="GO" id="GO:0005737">
    <property type="term" value="C:cytoplasm"/>
    <property type="evidence" value="ECO:0007669"/>
    <property type="project" value="TreeGrafter"/>
</dbReference>
<dbReference type="InterPro" id="IPR052097">
    <property type="entry name" value="SET-MYND_domain_protein"/>
</dbReference>
<organism evidence="4 5">
    <name type="scientific">Phlebotomus papatasi</name>
    <name type="common">Sandfly</name>
    <dbReference type="NCBI Taxonomy" id="29031"/>
    <lineage>
        <taxon>Eukaryota</taxon>
        <taxon>Metazoa</taxon>
        <taxon>Ecdysozoa</taxon>
        <taxon>Arthropoda</taxon>
        <taxon>Hexapoda</taxon>
        <taxon>Insecta</taxon>
        <taxon>Pterygota</taxon>
        <taxon>Neoptera</taxon>
        <taxon>Endopterygota</taxon>
        <taxon>Diptera</taxon>
        <taxon>Nematocera</taxon>
        <taxon>Psychodoidea</taxon>
        <taxon>Psychodidae</taxon>
        <taxon>Phlebotomus</taxon>
        <taxon>Phlebotomus</taxon>
    </lineage>
</organism>
<keyword evidence="1" id="KW-0489">Methyltransferase</keyword>
<dbReference type="GO" id="GO:0042051">
    <property type="term" value="P:compound eye photoreceptor development"/>
    <property type="evidence" value="ECO:0007669"/>
    <property type="project" value="TreeGrafter"/>
</dbReference>
<reference evidence="4" key="1">
    <citation type="submission" date="2022-08" db="UniProtKB">
        <authorList>
            <consortium name="EnsemblMetazoa"/>
        </authorList>
    </citation>
    <scope>IDENTIFICATION</scope>
    <source>
        <strain evidence="4">Israel</strain>
    </source>
</reference>
<dbReference type="VEuPathDB" id="VectorBase:PPAPM1_010524"/>
<proteinExistence type="predicted"/>
<evidence type="ECO:0000256" key="3">
    <source>
        <dbReference type="ARBA" id="ARBA00022691"/>
    </source>
</evidence>
<evidence type="ECO:0000313" key="5">
    <source>
        <dbReference type="Proteomes" id="UP000092462"/>
    </source>
</evidence>
<name>A0A1B0CYM5_PHLPP</name>
<keyword evidence="5" id="KW-1185">Reference proteome</keyword>